<dbReference type="GO" id="GO:0005737">
    <property type="term" value="C:cytoplasm"/>
    <property type="evidence" value="ECO:0007669"/>
    <property type="project" value="UniProtKB-SubCell"/>
</dbReference>
<dbReference type="Gene3D" id="3.30.930.10">
    <property type="entry name" value="Bira Bifunctional Protein, Domain 2"/>
    <property type="match status" value="1"/>
</dbReference>
<dbReference type="GO" id="GO:0003676">
    <property type="term" value="F:nucleic acid binding"/>
    <property type="evidence" value="ECO:0007669"/>
    <property type="project" value="InterPro"/>
</dbReference>
<dbReference type="InterPro" id="IPR002312">
    <property type="entry name" value="Asp/Asn-tRNA-synth_IIb"/>
</dbReference>
<keyword evidence="9" id="KW-0030">Aminoacyl-tRNA synthetase</keyword>
<dbReference type="Pfam" id="PF01336">
    <property type="entry name" value="tRNA_anti-codon"/>
    <property type="match status" value="1"/>
</dbReference>
<gene>
    <name evidence="15" type="ORF">DPMN_115453</name>
</gene>
<evidence type="ECO:0000256" key="11">
    <source>
        <dbReference type="ARBA" id="ARBA00039867"/>
    </source>
</evidence>
<organism evidence="15 16">
    <name type="scientific">Dreissena polymorpha</name>
    <name type="common">Zebra mussel</name>
    <name type="synonym">Mytilus polymorpha</name>
    <dbReference type="NCBI Taxonomy" id="45954"/>
    <lineage>
        <taxon>Eukaryota</taxon>
        <taxon>Metazoa</taxon>
        <taxon>Spiralia</taxon>
        <taxon>Lophotrochozoa</taxon>
        <taxon>Mollusca</taxon>
        <taxon>Bivalvia</taxon>
        <taxon>Autobranchia</taxon>
        <taxon>Heteroconchia</taxon>
        <taxon>Euheterodonta</taxon>
        <taxon>Imparidentia</taxon>
        <taxon>Neoheterodontei</taxon>
        <taxon>Myida</taxon>
        <taxon>Dreissenoidea</taxon>
        <taxon>Dreissenidae</taxon>
        <taxon>Dreissena</taxon>
    </lineage>
</organism>
<dbReference type="PROSITE" id="PS50862">
    <property type="entry name" value="AA_TRNA_LIGASE_II"/>
    <property type="match status" value="1"/>
</dbReference>
<dbReference type="PANTHER" id="PTHR22594:SF16">
    <property type="entry name" value="ASPARAGINE--TRNA LIGASE, CYTOPLASMIC"/>
    <property type="match status" value="1"/>
</dbReference>
<dbReference type="OrthoDB" id="1931232at2759"/>
<dbReference type="SUPFAM" id="SSF50249">
    <property type="entry name" value="Nucleic acid-binding proteins"/>
    <property type="match status" value="1"/>
</dbReference>
<dbReference type="Gene3D" id="2.40.50.140">
    <property type="entry name" value="Nucleic acid-binding proteins"/>
    <property type="match status" value="1"/>
</dbReference>
<dbReference type="InterPro" id="IPR004364">
    <property type="entry name" value="Aa-tRNA-synt_II"/>
</dbReference>
<keyword evidence="16" id="KW-1185">Reference proteome</keyword>
<keyword evidence="8" id="KW-0648">Protein biosynthesis</keyword>
<evidence type="ECO:0000256" key="13">
    <source>
        <dbReference type="SAM" id="MobiDB-lite"/>
    </source>
</evidence>
<evidence type="ECO:0000256" key="4">
    <source>
        <dbReference type="ARBA" id="ARBA00022490"/>
    </source>
</evidence>
<evidence type="ECO:0000256" key="6">
    <source>
        <dbReference type="ARBA" id="ARBA00022741"/>
    </source>
</evidence>
<accession>A0A9D4QSH3</accession>
<dbReference type="FunFam" id="2.40.50.140:FF:000151">
    <property type="entry name" value="Asparagine--tRNA ligase, cytoplasmic"/>
    <property type="match status" value="1"/>
</dbReference>
<comment type="caution">
    <text evidence="15">The sequence shown here is derived from an EMBL/GenBank/DDBJ whole genome shotgun (WGS) entry which is preliminary data.</text>
</comment>
<evidence type="ECO:0000313" key="15">
    <source>
        <dbReference type="EMBL" id="KAH3841966.1"/>
    </source>
</evidence>
<evidence type="ECO:0000256" key="8">
    <source>
        <dbReference type="ARBA" id="ARBA00022917"/>
    </source>
</evidence>
<dbReference type="EMBL" id="JAIWYP010000004">
    <property type="protein sequence ID" value="KAH3841966.1"/>
    <property type="molecule type" value="Genomic_DNA"/>
</dbReference>
<dbReference type="InterPro" id="IPR004365">
    <property type="entry name" value="NA-bd_OB_tRNA"/>
</dbReference>
<keyword evidence="7" id="KW-0067">ATP-binding</keyword>
<dbReference type="SUPFAM" id="SSF55681">
    <property type="entry name" value="Class II aaRS and biotin synthetases"/>
    <property type="match status" value="1"/>
</dbReference>
<dbReference type="GO" id="GO:0004816">
    <property type="term" value="F:asparagine-tRNA ligase activity"/>
    <property type="evidence" value="ECO:0007669"/>
    <property type="project" value="UniProtKB-EC"/>
</dbReference>
<dbReference type="Gene3D" id="3.30.1910.20">
    <property type="entry name" value="asparaginyl-tRNA synthetase, N-terminal domain"/>
    <property type="match status" value="1"/>
</dbReference>
<dbReference type="NCBIfam" id="TIGR00457">
    <property type="entry name" value="asnS"/>
    <property type="match status" value="1"/>
</dbReference>
<evidence type="ECO:0000256" key="3">
    <source>
        <dbReference type="ARBA" id="ARBA00012816"/>
    </source>
</evidence>
<reference evidence="15" key="2">
    <citation type="submission" date="2020-11" db="EMBL/GenBank/DDBJ databases">
        <authorList>
            <person name="McCartney M.A."/>
            <person name="Auch B."/>
            <person name="Kono T."/>
            <person name="Mallez S."/>
            <person name="Becker A."/>
            <person name="Gohl D.M."/>
            <person name="Silverstein K.A.T."/>
            <person name="Koren S."/>
            <person name="Bechman K.B."/>
            <person name="Herman A."/>
            <person name="Abrahante J.E."/>
            <person name="Garbe J."/>
        </authorList>
    </citation>
    <scope>NUCLEOTIDE SEQUENCE</scope>
    <source>
        <strain evidence="15">Duluth1</strain>
        <tissue evidence="15">Whole animal</tissue>
    </source>
</reference>
<dbReference type="Pfam" id="PF20917">
    <property type="entry name" value="AsnRS_N"/>
    <property type="match status" value="1"/>
</dbReference>
<feature type="compositionally biased region" description="Basic and acidic residues" evidence="13">
    <location>
        <begin position="79"/>
        <end position="101"/>
    </location>
</feature>
<dbReference type="GO" id="GO:0005524">
    <property type="term" value="F:ATP binding"/>
    <property type="evidence" value="ECO:0007669"/>
    <property type="project" value="UniProtKB-KW"/>
</dbReference>
<dbReference type="InterPro" id="IPR048952">
    <property type="entry name" value="AsnRS_N"/>
</dbReference>
<dbReference type="CDD" id="cd04323">
    <property type="entry name" value="AsnRS_cyto_like_N"/>
    <property type="match status" value="1"/>
</dbReference>
<dbReference type="InterPro" id="IPR006195">
    <property type="entry name" value="aa-tRNA-synth_II"/>
</dbReference>
<evidence type="ECO:0000256" key="2">
    <source>
        <dbReference type="ARBA" id="ARBA00008226"/>
    </source>
</evidence>
<evidence type="ECO:0000256" key="10">
    <source>
        <dbReference type="ARBA" id="ARBA00029886"/>
    </source>
</evidence>
<dbReference type="PANTHER" id="PTHR22594">
    <property type="entry name" value="ASPARTYL/LYSYL-TRNA SYNTHETASE"/>
    <property type="match status" value="1"/>
</dbReference>
<feature type="region of interest" description="Disordered" evidence="13">
    <location>
        <begin position="13"/>
        <end position="101"/>
    </location>
</feature>
<proteinExistence type="inferred from homology"/>
<comment type="similarity">
    <text evidence="2">Belongs to the class-II aminoacyl-tRNA synthetase family.</text>
</comment>
<dbReference type="InterPro" id="IPR012340">
    <property type="entry name" value="NA-bd_OB-fold"/>
</dbReference>
<evidence type="ECO:0000256" key="5">
    <source>
        <dbReference type="ARBA" id="ARBA00022598"/>
    </source>
</evidence>
<evidence type="ECO:0000256" key="1">
    <source>
        <dbReference type="ARBA" id="ARBA00004496"/>
    </source>
</evidence>
<comment type="subcellular location">
    <subcellularLocation>
        <location evidence="1">Cytoplasm</location>
    </subcellularLocation>
</comment>
<name>A0A9D4QSH3_DREPO</name>
<feature type="domain" description="Aminoacyl-transfer RNA synthetases class-II family profile" evidence="14">
    <location>
        <begin position="255"/>
        <end position="549"/>
    </location>
</feature>
<dbReference type="EC" id="6.1.1.22" evidence="3"/>
<protein>
    <recommendedName>
        <fullName evidence="11">Asparagine--tRNA ligase, cytoplasmic</fullName>
        <ecNumber evidence="3">6.1.1.22</ecNumber>
    </recommendedName>
    <alternativeName>
        <fullName evidence="10">Asparaginyl-tRNA synthetase</fullName>
    </alternativeName>
</protein>
<keyword evidence="4" id="KW-0963">Cytoplasm</keyword>
<evidence type="ECO:0000259" key="14">
    <source>
        <dbReference type="PROSITE" id="PS50862"/>
    </source>
</evidence>
<dbReference type="PRINTS" id="PR01042">
    <property type="entry name" value="TRNASYNTHASP"/>
</dbReference>
<dbReference type="GO" id="GO:0006421">
    <property type="term" value="P:asparaginyl-tRNA aminoacylation"/>
    <property type="evidence" value="ECO:0007669"/>
    <property type="project" value="InterPro"/>
</dbReference>
<keyword evidence="5" id="KW-0436">Ligase</keyword>
<evidence type="ECO:0000256" key="9">
    <source>
        <dbReference type="ARBA" id="ARBA00023146"/>
    </source>
</evidence>
<dbReference type="CDD" id="cd00776">
    <property type="entry name" value="AsxRS_core"/>
    <property type="match status" value="1"/>
</dbReference>
<evidence type="ECO:0000313" key="16">
    <source>
        <dbReference type="Proteomes" id="UP000828390"/>
    </source>
</evidence>
<dbReference type="InterPro" id="IPR045864">
    <property type="entry name" value="aa-tRNA-synth_II/BPL/LPL"/>
</dbReference>
<dbReference type="FunFam" id="3.30.930.10:FF:000040">
    <property type="entry name" value="Asparagine--tRNA ligase, cytoplasmic"/>
    <property type="match status" value="1"/>
</dbReference>
<evidence type="ECO:0000256" key="7">
    <source>
        <dbReference type="ARBA" id="ARBA00022840"/>
    </source>
</evidence>
<dbReference type="AlphaFoldDB" id="A0A9D4QSH3"/>
<evidence type="ECO:0000256" key="12">
    <source>
        <dbReference type="ARBA" id="ARBA00047844"/>
    </source>
</evidence>
<dbReference type="Proteomes" id="UP000828390">
    <property type="component" value="Unassembled WGS sequence"/>
</dbReference>
<dbReference type="InterPro" id="IPR004522">
    <property type="entry name" value="Asn-tRNA-ligase"/>
</dbReference>
<dbReference type="Pfam" id="PF00152">
    <property type="entry name" value="tRNA-synt_2"/>
    <property type="match status" value="1"/>
</dbReference>
<keyword evidence="6" id="KW-0547">Nucleotide-binding</keyword>
<comment type="catalytic activity">
    <reaction evidence="12">
        <text>tRNA(Asn) + L-asparagine + ATP = L-asparaginyl-tRNA(Asn) + AMP + diphosphate + H(+)</text>
        <dbReference type="Rhea" id="RHEA:11180"/>
        <dbReference type="Rhea" id="RHEA-COMP:9659"/>
        <dbReference type="Rhea" id="RHEA-COMP:9674"/>
        <dbReference type="ChEBI" id="CHEBI:15378"/>
        <dbReference type="ChEBI" id="CHEBI:30616"/>
        <dbReference type="ChEBI" id="CHEBI:33019"/>
        <dbReference type="ChEBI" id="CHEBI:58048"/>
        <dbReference type="ChEBI" id="CHEBI:78442"/>
        <dbReference type="ChEBI" id="CHEBI:78515"/>
        <dbReference type="ChEBI" id="CHEBI:456215"/>
        <dbReference type="EC" id="6.1.1.22"/>
    </reaction>
</comment>
<sequence>MTDVAEKVAEMSLGALYTSEARGSDESGDGTEGKPFKTVIQAMRHAGQEPFPTIYVDGADGQNFEPAAKSQLKKQQKIWQREASKAADKAKKDAEDSERREKNLEEARKIVLTQDASLPAAKLIKIRESGSNRNIRVKLYGWVHRLRRQGKNLMFVVLRDGTGFLQCVFTDLLCQSYDALTLATEASICIYGVIKELPQGKTAPGDHEMSVDYWELVGPSPPGGADNLLNESAHVDVQLDNRHIMIRGENTSKILKMRSVVMQAFREHYFANGYFEVTPPTLVQTQVEGGSTLFKFNYFGQEAYLTQSSQLYLETALPAMGDVFCIASSYRAENSRTRRHLAEYTHVEAECPFIKFEDLLCRLEDLVCDVVDRILKSPFAEIVYELNPDFVAPKKPFRRMAYTEALVYLKENNITKDDGSFYEFGDDIPEAPERKMTDQINEPIFLCKFPAEIKSFYMPRCKDDKRLTESVDLLMPNVGEIIGGSMRIWDYEELLAGFQREKIDPTNYYWYTDQRKYGTCEHGGYGLGLERFMCWILNRYHIREVCLYPRFIERCRP</sequence>
<reference evidence="15" key="1">
    <citation type="journal article" date="2019" name="bioRxiv">
        <title>The Genome of the Zebra Mussel, Dreissena polymorpha: A Resource for Invasive Species Research.</title>
        <authorList>
            <person name="McCartney M.A."/>
            <person name="Auch B."/>
            <person name="Kono T."/>
            <person name="Mallez S."/>
            <person name="Zhang Y."/>
            <person name="Obille A."/>
            <person name="Becker A."/>
            <person name="Abrahante J.E."/>
            <person name="Garbe J."/>
            <person name="Badalamenti J.P."/>
            <person name="Herman A."/>
            <person name="Mangelson H."/>
            <person name="Liachko I."/>
            <person name="Sullivan S."/>
            <person name="Sone E.D."/>
            <person name="Koren S."/>
            <person name="Silverstein K.A.T."/>
            <person name="Beckman K.B."/>
            <person name="Gohl D.M."/>
        </authorList>
    </citation>
    <scope>NUCLEOTIDE SEQUENCE</scope>
    <source>
        <strain evidence="15">Duluth1</strain>
        <tissue evidence="15">Whole animal</tissue>
    </source>
</reference>